<dbReference type="PROSITE" id="PS51255">
    <property type="entry name" value="ADPK"/>
    <property type="match status" value="1"/>
</dbReference>
<dbReference type="Proteomes" id="UP000033111">
    <property type="component" value="Chromosome"/>
</dbReference>
<dbReference type="PATRIC" id="fig|1434120.4.peg.1301"/>
<dbReference type="InterPro" id="IPR029056">
    <property type="entry name" value="Ribokinase-like"/>
</dbReference>
<gene>
    <name evidence="7" type="primary">pfkC</name>
    <name evidence="8" type="ORF">MSSIT_1027</name>
</gene>
<dbReference type="GO" id="GO:0006096">
    <property type="term" value="P:glycolytic process"/>
    <property type="evidence" value="ECO:0007669"/>
    <property type="project" value="UniProtKB-UniRule"/>
</dbReference>
<dbReference type="GO" id="GO:0000287">
    <property type="term" value="F:magnesium ion binding"/>
    <property type="evidence" value="ECO:0007669"/>
    <property type="project" value="InterPro"/>
</dbReference>
<dbReference type="RefSeq" id="WP_048170661.1">
    <property type="nucleotide sequence ID" value="NZ_CP009506.1"/>
</dbReference>
<dbReference type="KEGG" id="msw:MSSIT_1027"/>
<dbReference type="SUPFAM" id="SSF53613">
    <property type="entry name" value="Ribokinase-like"/>
    <property type="match status" value="1"/>
</dbReference>
<evidence type="ECO:0000256" key="2">
    <source>
        <dbReference type="ARBA" id="ARBA00022679"/>
    </source>
</evidence>
<dbReference type="InterPro" id="IPR007666">
    <property type="entry name" value="ADP_PFK/GK"/>
</dbReference>
<dbReference type="HAMAP" id="MF_00561">
    <property type="entry name" value="ADP_PFKinase"/>
    <property type="match status" value="1"/>
</dbReference>
<dbReference type="GeneID" id="24859818"/>
<evidence type="ECO:0000313" key="8">
    <source>
        <dbReference type="EMBL" id="AKB27746.1"/>
    </source>
</evidence>
<keyword evidence="5 7" id="KW-0460">Magnesium</keyword>
<dbReference type="UniPathway" id="UPA00109"/>
<dbReference type="GO" id="GO:0006000">
    <property type="term" value="P:fructose metabolic process"/>
    <property type="evidence" value="ECO:0007669"/>
    <property type="project" value="InterPro"/>
</dbReference>
<feature type="binding site" evidence="7">
    <location>
        <position position="281"/>
    </location>
    <ligand>
        <name>Mg(2+)</name>
        <dbReference type="ChEBI" id="CHEBI:18420"/>
    </ligand>
</feature>
<reference evidence="8 9" key="1">
    <citation type="submission" date="2014-07" db="EMBL/GenBank/DDBJ databases">
        <title>Methanogenic archaea and the global carbon cycle.</title>
        <authorList>
            <person name="Henriksen J.R."/>
            <person name="Luke J."/>
            <person name="Reinhart S."/>
            <person name="Benedict M.N."/>
            <person name="Youngblut N.D."/>
            <person name="Metcalf M.E."/>
            <person name="Whitaker R.J."/>
            <person name="Metcalf W.W."/>
        </authorList>
    </citation>
    <scope>NUCLEOTIDE SEQUENCE [LARGE SCALE GENOMIC DNA]</scope>
    <source>
        <strain evidence="8 9">T4/M</strain>
    </source>
</reference>
<sequence>MDIEEWEQRHKEAFYDAKEALPYLDGMFVAYNSNIDAIRHLNEEDLSKLFGLFDEADIQDRVAVYPREIAEPLDFVARLLISMREGKAAEVPSYTSDIHEWLKEHLGFDYARMGGQAGIISNLLGQLGLNKVVAYVPWLSEEQAEYFKAKGNILHPKVENGKVSLKPPGEAFNPELGSKVNWILEYSKDMSVTCAGSSFKVPRDNRLIISSRPKWLRLDMDKQIYEQLDTLLPVDGAMLSGYQMIKEEYEDGSTFKDYVENSVKVIEKLKSLNPELRIHVELTSIQNRLIRKAILTEIVARHVHSLGLDTVEVANALNVLGYEELSYSVIKKGENGIMSLYQGAVQLMKDLDLERVHVHSLGFYICILAKGHPLTLKEQRDSLLFSSVLAAAQALNGNIENLEEAEAGLEVPVSAKGLEDLENFQLYCTGRRLCTPDEFEYGYIYGSDHDAILIPSKVVEKPKATVGIGDTISAGAFVAMLAKMKQKQTGK</sequence>
<evidence type="ECO:0000256" key="5">
    <source>
        <dbReference type="ARBA" id="ARBA00022842"/>
    </source>
</evidence>
<proteinExistence type="inferred from homology"/>
<evidence type="ECO:0000313" key="9">
    <source>
        <dbReference type="Proteomes" id="UP000033111"/>
    </source>
</evidence>
<comment type="function">
    <text evidence="7">Catalyzes the phosphorylation of fructose 6-phosphate to fructose 1,6-bisphosphate using ADP as the phosphate donor.</text>
</comment>
<feature type="active site" description="Proton acceptor" evidence="7">
    <location>
        <position position="470"/>
    </location>
</feature>
<organism evidence="8 9">
    <name type="scientific">Methanosarcina siciliae T4/M</name>
    <dbReference type="NCBI Taxonomy" id="1434120"/>
    <lineage>
        <taxon>Archaea</taxon>
        <taxon>Methanobacteriati</taxon>
        <taxon>Methanobacteriota</taxon>
        <taxon>Stenosarchaea group</taxon>
        <taxon>Methanomicrobia</taxon>
        <taxon>Methanosarcinales</taxon>
        <taxon>Methanosarcinaceae</taxon>
        <taxon>Methanosarcina</taxon>
    </lineage>
</organism>
<evidence type="ECO:0000256" key="6">
    <source>
        <dbReference type="ARBA" id="ARBA00023152"/>
    </source>
</evidence>
<comment type="subcellular location">
    <subcellularLocation>
        <location evidence="7">Cytoplasm</location>
    </subcellularLocation>
</comment>
<dbReference type="NCBIfam" id="TIGR02045">
    <property type="entry name" value="P_fruct_ADP"/>
    <property type="match status" value="1"/>
</dbReference>
<dbReference type="PANTHER" id="PTHR21208">
    <property type="entry name" value="ADP-DEPENDENT GLUCOKINASE"/>
    <property type="match status" value="1"/>
</dbReference>
<dbReference type="EMBL" id="CP009506">
    <property type="protein sequence ID" value="AKB27746.1"/>
    <property type="molecule type" value="Genomic_DNA"/>
</dbReference>
<keyword evidence="3 7" id="KW-0479">Metal-binding</keyword>
<dbReference type="GO" id="GO:0005737">
    <property type="term" value="C:cytoplasm"/>
    <property type="evidence" value="ECO:0007669"/>
    <property type="project" value="UniProtKB-SubCell"/>
</dbReference>
<dbReference type="Gene3D" id="3.30.1110.20">
    <property type="match status" value="1"/>
</dbReference>
<dbReference type="PANTHER" id="PTHR21208:SF1">
    <property type="entry name" value="ADP-DEPENDENT GLUCOKINASE"/>
    <property type="match status" value="1"/>
</dbReference>
<dbReference type="EC" id="2.7.1.146" evidence="7"/>
<dbReference type="InterPro" id="IPR011790">
    <property type="entry name" value="ADP_PFK_arc"/>
</dbReference>
<dbReference type="HOGENOM" id="CLU_046643_0_0_2"/>
<keyword evidence="1 7" id="KW-0963">Cytoplasm</keyword>
<keyword evidence="9" id="KW-1185">Reference proteome</keyword>
<dbReference type="OrthoDB" id="85200at2157"/>
<feature type="binding site" evidence="7">
    <location>
        <position position="312"/>
    </location>
    <ligand>
        <name>Mg(2+)</name>
        <dbReference type="ChEBI" id="CHEBI:18420"/>
    </ligand>
</feature>
<dbReference type="GO" id="GO:0008443">
    <property type="term" value="F:phosphofructokinase activity"/>
    <property type="evidence" value="ECO:0007669"/>
    <property type="project" value="InterPro"/>
</dbReference>
<protein>
    <recommendedName>
        <fullName evidence="7">ADP-specific phosphofructokinase</fullName>
        <ecNumber evidence="7">2.7.1.146</ecNumber>
    </recommendedName>
    <alternativeName>
        <fullName evidence="7">ADP-dependent phosphofructokinase</fullName>
        <shortName evidence="7">ADP-Pfk</shortName>
    </alternativeName>
</protein>
<dbReference type="Pfam" id="PF04587">
    <property type="entry name" value="ADP_PFK_GK"/>
    <property type="match status" value="1"/>
</dbReference>
<dbReference type="PIRSF" id="PIRSF015883">
    <property type="entry name" value="ADP-Pfk_glckin"/>
    <property type="match status" value="1"/>
</dbReference>
<dbReference type="GO" id="GO:0043844">
    <property type="term" value="F:ADP-specific phosphofructokinase activity"/>
    <property type="evidence" value="ECO:0007669"/>
    <property type="project" value="UniProtKB-EC"/>
</dbReference>
<accession>A0A0E3L818</accession>
<keyword evidence="6 7" id="KW-0324">Glycolysis</keyword>
<dbReference type="AlphaFoldDB" id="A0A0E3L818"/>
<comment type="catalytic activity">
    <reaction evidence="7">
        <text>beta-D-fructose 6-phosphate + ADP = beta-D-fructose 1,6-bisphosphate + AMP + H(+)</text>
        <dbReference type="Rhea" id="RHEA:20105"/>
        <dbReference type="ChEBI" id="CHEBI:15378"/>
        <dbReference type="ChEBI" id="CHEBI:32966"/>
        <dbReference type="ChEBI" id="CHEBI:57634"/>
        <dbReference type="ChEBI" id="CHEBI:456215"/>
        <dbReference type="ChEBI" id="CHEBI:456216"/>
        <dbReference type="EC" id="2.7.1.146"/>
    </reaction>
</comment>
<evidence type="ECO:0000256" key="1">
    <source>
        <dbReference type="ARBA" id="ARBA00022490"/>
    </source>
</evidence>
<comment type="cofactor">
    <cofactor evidence="7">
        <name>Mg(2+)</name>
        <dbReference type="ChEBI" id="CHEBI:18420"/>
    </cofactor>
    <text evidence="7">Binds 1 Mg(2+) ion per subunit.</text>
</comment>
<comment type="pathway">
    <text evidence="7">Carbohydrate degradation; glycolysis.</text>
</comment>
<feature type="binding site" evidence="7">
    <location>
        <position position="470"/>
    </location>
    <ligand>
        <name>Mg(2+)</name>
        <dbReference type="ChEBI" id="CHEBI:18420"/>
    </ligand>
</feature>
<evidence type="ECO:0000256" key="4">
    <source>
        <dbReference type="ARBA" id="ARBA00022777"/>
    </source>
</evidence>
<keyword evidence="4 7" id="KW-0418">Kinase</keyword>
<comment type="similarity">
    <text evidence="7">Belongs to the carbohydrate kinase PfkC family.</text>
</comment>
<evidence type="ECO:0000256" key="3">
    <source>
        <dbReference type="ARBA" id="ARBA00022723"/>
    </source>
</evidence>
<dbReference type="Gene3D" id="3.40.1190.20">
    <property type="match status" value="1"/>
</dbReference>
<keyword evidence="2 7" id="KW-0808">Transferase</keyword>
<name>A0A0E3L818_9EURY</name>
<dbReference type="InterPro" id="IPR015990">
    <property type="entry name" value="ADP_PFK/GK_arc"/>
</dbReference>
<evidence type="ECO:0000256" key="7">
    <source>
        <dbReference type="HAMAP-Rule" id="MF_00561"/>
    </source>
</evidence>